<dbReference type="AlphaFoldDB" id="A0A177WLD3"/>
<evidence type="ECO:0000313" key="2">
    <source>
        <dbReference type="EMBL" id="OAJ40919.1"/>
    </source>
</evidence>
<feature type="region of interest" description="Disordered" evidence="1">
    <location>
        <begin position="68"/>
        <end position="120"/>
    </location>
</feature>
<organism evidence="2 3">
    <name type="scientific">Batrachochytrium dendrobatidis (strain JEL423)</name>
    <dbReference type="NCBI Taxonomy" id="403673"/>
    <lineage>
        <taxon>Eukaryota</taxon>
        <taxon>Fungi</taxon>
        <taxon>Fungi incertae sedis</taxon>
        <taxon>Chytridiomycota</taxon>
        <taxon>Chytridiomycota incertae sedis</taxon>
        <taxon>Chytridiomycetes</taxon>
        <taxon>Rhizophydiales</taxon>
        <taxon>Rhizophydiales incertae sedis</taxon>
        <taxon>Batrachochytrium</taxon>
    </lineage>
</organism>
<reference evidence="2 3" key="1">
    <citation type="submission" date="2006-10" db="EMBL/GenBank/DDBJ databases">
        <title>The Genome Sequence of Batrachochytrium dendrobatidis JEL423.</title>
        <authorList>
            <consortium name="The Broad Institute Genome Sequencing Platform"/>
            <person name="Birren B."/>
            <person name="Lander E."/>
            <person name="Galagan J."/>
            <person name="Cuomo C."/>
            <person name="Devon K."/>
            <person name="Jaffe D."/>
            <person name="Butler J."/>
            <person name="Alvarez P."/>
            <person name="Gnerre S."/>
            <person name="Grabherr M."/>
            <person name="Kleber M."/>
            <person name="Mauceli E."/>
            <person name="Brockman W."/>
            <person name="Young S."/>
            <person name="LaButti K."/>
            <person name="Sykes S."/>
            <person name="DeCaprio D."/>
            <person name="Crawford M."/>
            <person name="Koehrsen M."/>
            <person name="Engels R."/>
            <person name="Montgomery P."/>
            <person name="Pearson M."/>
            <person name="Howarth C."/>
            <person name="Larson L."/>
            <person name="White J."/>
            <person name="O'Leary S."/>
            <person name="Kodira C."/>
            <person name="Zeng Q."/>
            <person name="Yandava C."/>
            <person name="Alvarado L."/>
            <person name="Longcore J."/>
            <person name="James T."/>
        </authorList>
    </citation>
    <scope>NUCLEOTIDE SEQUENCE [LARGE SCALE GENOMIC DNA]</scope>
    <source>
        <strain evidence="2 3">JEL423</strain>
    </source>
</reference>
<dbReference type="VEuPathDB" id="FungiDB:BDEG_24602"/>
<feature type="compositionally biased region" description="Polar residues" evidence="1">
    <location>
        <begin position="71"/>
        <end position="88"/>
    </location>
</feature>
<proteinExistence type="predicted"/>
<gene>
    <name evidence="2" type="ORF">BDEG_24602</name>
</gene>
<name>A0A177WLD3_BATDL</name>
<protein>
    <submittedName>
        <fullName evidence="2">Uncharacterized protein</fullName>
    </submittedName>
</protein>
<accession>A0A177WLD3</accession>
<sequence length="160" mass="18466">MDDTICEEEYQVLNWARKIAVMNNQELSAHFKKLSKTAKKQLTSIPVINSQPKTASFPFVLSLPASEHQNDQLSPASTARNESPTRMDTVSVLLTPPNRTTRSRRKAFNDSESEEDKEYRPRIRPRELLVELLQLLRYAETHGTTSYQRQPIYETAQMIE</sequence>
<dbReference type="OrthoDB" id="10345000at2759"/>
<evidence type="ECO:0000313" key="3">
    <source>
        <dbReference type="Proteomes" id="UP000077115"/>
    </source>
</evidence>
<reference evidence="2 3" key="2">
    <citation type="submission" date="2016-05" db="EMBL/GenBank/DDBJ databases">
        <title>Lineage-specific infection strategies underlie the spectrum of fungal disease in amphibians.</title>
        <authorList>
            <person name="Cuomo C.A."/>
            <person name="Farrer R.A."/>
            <person name="James T."/>
            <person name="Longcore J."/>
            <person name="Birren B."/>
        </authorList>
    </citation>
    <scope>NUCLEOTIDE SEQUENCE [LARGE SCALE GENOMIC DNA]</scope>
    <source>
        <strain evidence="2 3">JEL423</strain>
    </source>
</reference>
<evidence type="ECO:0000256" key="1">
    <source>
        <dbReference type="SAM" id="MobiDB-lite"/>
    </source>
</evidence>
<dbReference type="Proteomes" id="UP000077115">
    <property type="component" value="Unassembled WGS sequence"/>
</dbReference>
<dbReference type="EMBL" id="DS022305">
    <property type="protein sequence ID" value="OAJ40919.1"/>
    <property type="molecule type" value="Genomic_DNA"/>
</dbReference>